<evidence type="ECO:0000313" key="1">
    <source>
        <dbReference type="EMBL" id="KAK8877304.1"/>
    </source>
</evidence>
<keyword evidence="2" id="KW-1185">Reference proteome</keyword>
<name>A0ABR2JI03_9PEZI</name>
<accession>A0ABR2JI03</accession>
<organism evidence="1 2">
    <name type="scientific">Apiospora arundinis</name>
    <dbReference type="NCBI Taxonomy" id="335852"/>
    <lineage>
        <taxon>Eukaryota</taxon>
        <taxon>Fungi</taxon>
        <taxon>Dikarya</taxon>
        <taxon>Ascomycota</taxon>
        <taxon>Pezizomycotina</taxon>
        <taxon>Sordariomycetes</taxon>
        <taxon>Xylariomycetidae</taxon>
        <taxon>Amphisphaeriales</taxon>
        <taxon>Apiosporaceae</taxon>
        <taxon>Apiospora</taxon>
    </lineage>
</organism>
<reference evidence="1 2" key="1">
    <citation type="journal article" date="2024" name="IMA Fungus">
        <title>Apiospora arundinis, a panoply of carbohydrate-active enzymes and secondary metabolites.</title>
        <authorList>
            <person name="Sorensen T."/>
            <person name="Petersen C."/>
            <person name="Muurmann A.T."/>
            <person name="Christiansen J.V."/>
            <person name="Brundto M.L."/>
            <person name="Overgaard C.K."/>
            <person name="Boysen A.T."/>
            <person name="Wollenberg R.D."/>
            <person name="Larsen T.O."/>
            <person name="Sorensen J.L."/>
            <person name="Nielsen K.L."/>
            <person name="Sondergaard T.E."/>
        </authorList>
    </citation>
    <scope>NUCLEOTIDE SEQUENCE [LARGE SCALE GENOMIC DNA]</scope>
    <source>
        <strain evidence="1 2">AAU 773</strain>
    </source>
</reference>
<dbReference type="Proteomes" id="UP001390339">
    <property type="component" value="Unassembled WGS sequence"/>
</dbReference>
<dbReference type="EMBL" id="JAPCWZ010000002">
    <property type="protein sequence ID" value="KAK8877304.1"/>
    <property type="molecule type" value="Genomic_DNA"/>
</dbReference>
<sequence length="391" mass="44734">MAIPCLTEPPRTEYATDTVLGASLMKELAKRNEPLEACIGPDGAVIEAVGEKGRERLFTSENTGTRSEARIVPLYQFTNPGTGAHEEPVPSSIGITTPTKSIFQARMSDYGQLPPEAGYDWSTPWMEDYVSMGEIETHPLFRRMQLDPHWLLGHPDPALDGEMRVDTFLLHYSDSQIAPMSELEAQVSQIRGYPDVCRVQFGQTTDEHPKFMVRVASRNHLRDKTQWMYDLLHKGKAEKIELVTWKGTPSEMDYDEEDLVELIRFGLPGEQPNLNCRRLFQELLEQFREHMLPFGGRSNGRFDGRFNPAIAGRPLAVDHYSTSAEYYQGYLRRRRDVAMLIVWKGTRTRAKWLDALMTYNYEEMGHKAHILGTICPTIESWSVVFEHDYVN</sequence>
<proteinExistence type="predicted"/>
<protein>
    <submittedName>
        <fullName evidence="1">Uncharacterized protein</fullName>
    </submittedName>
</protein>
<comment type="caution">
    <text evidence="1">The sequence shown here is derived from an EMBL/GenBank/DDBJ whole genome shotgun (WGS) entry which is preliminary data.</text>
</comment>
<gene>
    <name evidence="1" type="ORF">PGQ11_002250</name>
</gene>
<evidence type="ECO:0000313" key="2">
    <source>
        <dbReference type="Proteomes" id="UP001390339"/>
    </source>
</evidence>